<sequence>MKKIFIISIAGICFLAVYFFSSHYISSIGVTDEQELINFISKKENVQQVNILKTKTEEGFLAAYYNNGTENRLIVLEEDNIFSNRYRYFGGSYSSSNFNTYNFGESSSWALIIVYGNNYDLKATSYQFCNNGNTYTNQNLGKHVLDIYKIEGTSDISSKGCIYDKNGNKISHL</sequence>
<keyword evidence="2" id="KW-1185">Reference proteome</keyword>
<name>A0ABT4CVY6_9CLOT</name>
<organism evidence="1 2">
    <name type="scientific">Clostridium ganghwense</name>
    <dbReference type="NCBI Taxonomy" id="312089"/>
    <lineage>
        <taxon>Bacteria</taxon>
        <taxon>Bacillati</taxon>
        <taxon>Bacillota</taxon>
        <taxon>Clostridia</taxon>
        <taxon>Eubacteriales</taxon>
        <taxon>Clostridiaceae</taxon>
        <taxon>Clostridium</taxon>
    </lineage>
</organism>
<dbReference type="EMBL" id="JAPQES010000006">
    <property type="protein sequence ID" value="MCY6372196.1"/>
    <property type="molecule type" value="Genomic_DNA"/>
</dbReference>
<dbReference type="Proteomes" id="UP001079657">
    <property type="component" value="Unassembled WGS sequence"/>
</dbReference>
<dbReference type="RefSeq" id="WP_268051129.1">
    <property type="nucleotide sequence ID" value="NZ_JAPQES010000006.1"/>
</dbReference>
<protein>
    <submittedName>
        <fullName evidence="1">Uncharacterized protein</fullName>
    </submittedName>
</protein>
<proteinExistence type="predicted"/>
<evidence type="ECO:0000313" key="2">
    <source>
        <dbReference type="Proteomes" id="UP001079657"/>
    </source>
</evidence>
<accession>A0ABT4CVY6</accession>
<evidence type="ECO:0000313" key="1">
    <source>
        <dbReference type="EMBL" id="MCY6372196.1"/>
    </source>
</evidence>
<gene>
    <name evidence="1" type="ORF">OXH55_16315</name>
</gene>
<reference evidence="1" key="1">
    <citation type="submission" date="2022-12" db="EMBL/GenBank/DDBJ databases">
        <authorList>
            <person name="Wang J."/>
        </authorList>
    </citation>
    <scope>NUCLEOTIDE SEQUENCE</scope>
    <source>
        <strain evidence="1">HY-42-06</strain>
    </source>
</reference>
<comment type="caution">
    <text evidence="1">The sequence shown here is derived from an EMBL/GenBank/DDBJ whole genome shotgun (WGS) entry which is preliminary data.</text>
</comment>